<dbReference type="AlphaFoldDB" id="A0AAD5YQM7"/>
<dbReference type="EMBL" id="JANIEX010000885">
    <property type="protein sequence ID" value="KAJ3562311.1"/>
    <property type="molecule type" value="Genomic_DNA"/>
</dbReference>
<keyword evidence="9" id="KW-1185">Reference proteome</keyword>
<dbReference type="Pfam" id="PF16884">
    <property type="entry name" value="ADH_N_2"/>
    <property type="match status" value="1"/>
</dbReference>
<dbReference type="InterPro" id="IPR020843">
    <property type="entry name" value="ER"/>
</dbReference>
<dbReference type="Gene3D" id="3.40.50.720">
    <property type="entry name" value="NAD(P)-binding Rossmann-like Domain"/>
    <property type="match status" value="1"/>
</dbReference>
<evidence type="ECO:0000313" key="8">
    <source>
        <dbReference type="EMBL" id="KAJ3562311.1"/>
    </source>
</evidence>
<proteinExistence type="predicted"/>
<dbReference type="InterPro" id="IPR013149">
    <property type="entry name" value="ADH-like_C"/>
</dbReference>
<comment type="subcellular location">
    <subcellularLocation>
        <location evidence="1">Membrane</location>
        <topology evidence="1">Multi-pass membrane protein</topology>
    </subcellularLocation>
</comment>
<keyword evidence="5 6" id="KW-0472">Membrane</keyword>
<feature type="transmembrane region" description="Helical" evidence="6">
    <location>
        <begin position="118"/>
        <end position="137"/>
    </location>
</feature>
<evidence type="ECO:0000256" key="2">
    <source>
        <dbReference type="ARBA" id="ARBA00022692"/>
    </source>
</evidence>
<dbReference type="SMART" id="SM00829">
    <property type="entry name" value="PKS_ER"/>
    <property type="match status" value="1"/>
</dbReference>
<dbReference type="Gene3D" id="1.20.1080.10">
    <property type="entry name" value="Glycerol uptake facilitator protein"/>
    <property type="match status" value="1"/>
</dbReference>
<evidence type="ECO:0000256" key="1">
    <source>
        <dbReference type="ARBA" id="ARBA00004141"/>
    </source>
</evidence>
<reference evidence="8" key="1">
    <citation type="submission" date="2022-07" db="EMBL/GenBank/DDBJ databases">
        <title>Genome Sequence of Leucocoprinus birnbaumii.</title>
        <authorList>
            <person name="Buettner E."/>
        </authorList>
    </citation>
    <scope>NUCLEOTIDE SEQUENCE</scope>
    <source>
        <strain evidence="8">VT141</strain>
    </source>
</reference>
<dbReference type="PRINTS" id="PR00783">
    <property type="entry name" value="MINTRINSICP"/>
</dbReference>
<dbReference type="CDD" id="cd05288">
    <property type="entry name" value="PGDH"/>
    <property type="match status" value="1"/>
</dbReference>
<dbReference type="PANTHER" id="PTHR43205">
    <property type="entry name" value="PROSTAGLANDIN REDUCTASE"/>
    <property type="match status" value="1"/>
</dbReference>
<evidence type="ECO:0000256" key="6">
    <source>
        <dbReference type="SAM" id="Phobius"/>
    </source>
</evidence>
<feature type="domain" description="Enoyl reductase (ER)" evidence="7">
    <location>
        <begin position="373"/>
        <end position="687"/>
    </location>
</feature>
<evidence type="ECO:0000259" key="7">
    <source>
        <dbReference type="SMART" id="SM00829"/>
    </source>
</evidence>
<dbReference type="PANTHER" id="PTHR43205:SF42">
    <property type="entry name" value="ALCOHOL DEHYDROGENASE, ZINC-CONTAINING (AFU_ORTHOLOGUE AFUA_7G04530)"/>
    <property type="match status" value="1"/>
</dbReference>
<feature type="transmembrane region" description="Helical" evidence="6">
    <location>
        <begin position="258"/>
        <end position="278"/>
    </location>
</feature>
<dbReference type="SUPFAM" id="SSF50129">
    <property type="entry name" value="GroES-like"/>
    <property type="match status" value="1"/>
</dbReference>
<dbReference type="Pfam" id="PF00107">
    <property type="entry name" value="ADH_zinc_N"/>
    <property type="match status" value="1"/>
</dbReference>
<feature type="transmembrane region" description="Helical" evidence="6">
    <location>
        <begin position="180"/>
        <end position="198"/>
    </location>
</feature>
<dbReference type="GO" id="GO:0015267">
    <property type="term" value="F:channel activity"/>
    <property type="evidence" value="ECO:0007669"/>
    <property type="project" value="InterPro"/>
</dbReference>
<dbReference type="Gene3D" id="3.90.180.10">
    <property type="entry name" value="Medium-chain alcohol dehydrogenases, catalytic domain"/>
    <property type="match status" value="1"/>
</dbReference>
<dbReference type="InterPro" id="IPR041694">
    <property type="entry name" value="ADH_N_2"/>
</dbReference>
<dbReference type="InterPro" id="IPR011032">
    <property type="entry name" value="GroES-like_sf"/>
</dbReference>
<comment type="caution">
    <text evidence="8">The sequence shown here is derived from an EMBL/GenBank/DDBJ whole genome shotgun (WGS) entry which is preliminary data.</text>
</comment>
<feature type="transmembrane region" description="Helical" evidence="6">
    <location>
        <begin position="157"/>
        <end position="173"/>
    </location>
</feature>
<feature type="transmembrane region" description="Helical" evidence="6">
    <location>
        <begin position="794"/>
        <end position="816"/>
    </location>
</feature>
<keyword evidence="4" id="KW-0560">Oxidoreductase</keyword>
<name>A0AAD5YQM7_9AGAR</name>
<dbReference type="InterPro" id="IPR045010">
    <property type="entry name" value="MDR_fam"/>
</dbReference>
<keyword evidence="2 6" id="KW-0812">Transmembrane</keyword>
<dbReference type="InterPro" id="IPR023271">
    <property type="entry name" value="Aquaporin-like"/>
</dbReference>
<feature type="transmembrane region" description="Helical" evidence="6">
    <location>
        <begin position="218"/>
        <end position="237"/>
    </location>
</feature>
<dbReference type="SUPFAM" id="SSF51735">
    <property type="entry name" value="NAD(P)-binding Rossmann-fold domains"/>
    <property type="match status" value="1"/>
</dbReference>
<evidence type="ECO:0000256" key="4">
    <source>
        <dbReference type="ARBA" id="ARBA00023002"/>
    </source>
</evidence>
<dbReference type="SUPFAM" id="SSF81338">
    <property type="entry name" value="Aquaporin-like"/>
    <property type="match status" value="1"/>
</dbReference>
<dbReference type="InterPro" id="IPR000425">
    <property type="entry name" value="MIP"/>
</dbReference>
<dbReference type="GO" id="GO:0016020">
    <property type="term" value="C:membrane"/>
    <property type="evidence" value="ECO:0007669"/>
    <property type="project" value="UniProtKB-SubCell"/>
</dbReference>
<evidence type="ECO:0000256" key="3">
    <source>
        <dbReference type="ARBA" id="ARBA00022989"/>
    </source>
</evidence>
<sequence length="825" mass="89675">MSSATPTVYLRDVQRRHLIFDVLERQRNSKRLSWMMELFAEMKSSESQGVGCAVNKVEAIVTGQPVIGSSFQTGLATTFGIIFAVGVCGGTSAGHFNPCFTIAHCVFRGFPKLKTLQYLVAQILGGYIACMFVYFQYQFLVNQFEDTLREKGTLDQLLFTSGGPAGMFAFYLPPGQSLGAAFLNEWISSVFVGIVYWASIDPSNSFITPVVSPFYSGLAYGITIWGFGSAGVALNSARDLGTRLWAISVWGRAAAGGRFAAISALTNIPAMLVAVLIYEMLLGDSGRVLTSESMEQIRVMSNRTIETASSMECAQDDCAISEKDSTKEIALSFLPRALILPLTKTVSYYIIMAPESYKRIVLNSRPVADFEPDTFRTEVLPFTSLGKPGAQQALVQCTWLSLDPAMRGYVRDARSYLPPVQIGETMRAQGVGVVVAVGEGSKFQIGDHVTGAWGMTEYAVVQDKILEKLELYPGVQPLDYLNTLGSSGLTAYFGLKNVGEVKAGEKLVISGAAGSVGSIACQLGKAAGAKVYAIAGSPEKCEWLEKEIGVEKAFNYKSPTFAQDFKDSVGYLDVYFDNVGGDILDFMLTRLNKNARIILCGAISAYNSAKPKGLQAYLNLISQRAKMQGFIVFDYIKEYPVALAEMGKGLANGKIKRRFHIVEGGIEQAPKSLPLLFTGGNTGKLNAIRQLKLIVPGAAITYYLGTIDKLKAVLLSEGDSFHSKIALAAVGSAFAMISLFLYILFLMYRRGEQPDWHTWRQSGSLSTIIPLLTTTIIVGWILHVIVLSKWTDLGFIQGLVGACSLYTLTFGILALIPAPKKHKAT</sequence>
<dbReference type="FunFam" id="3.40.50.720:FF:000121">
    <property type="entry name" value="Prostaglandin reductase 2"/>
    <property type="match status" value="1"/>
</dbReference>
<dbReference type="Proteomes" id="UP001213000">
    <property type="component" value="Unassembled WGS sequence"/>
</dbReference>
<evidence type="ECO:0000313" key="9">
    <source>
        <dbReference type="Proteomes" id="UP001213000"/>
    </source>
</evidence>
<keyword evidence="3 6" id="KW-1133">Transmembrane helix</keyword>
<feature type="transmembrane region" description="Helical" evidence="6">
    <location>
        <begin position="768"/>
        <end position="788"/>
    </location>
</feature>
<protein>
    <recommendedName>
        <fullName evidence="7">Enoyl reductase (ER) domain-containing protein</fullName>
    </recommendedName>
</protein>
<dbReference type="InterPro" id="IPR036291">
    <property type="entry name" value="NAD(P)-bd_dom_sf"/>
</dbReference>
<organism evidence="8 9">
    <name type="scientific">Leucocoprinus birnbaumii</name>
    <dbReference type="NCBI Taxonomy" id="56174"/>
    <lineage>
        <taxon>Eukaryota</taxon>
        <taxon>Fungi</taxon>
        <taxon>Dikarya</taxon>
        <taxon>Basidiomycota</taxon>
        <taxon>Agaricomycotina</taxon>
        <taxon>Agaricomycetes</taxon>
        <taxon>Agaricomycetidae</taxon>
        <taxon>Agaricales</taxon>
        <taxon>Agaricineae</taxon>
        <taxon>Agaricaceae</taxon>
        <taxon>Leucocoprinus</taxon>
    </lineage>
</organism>
<dbReference type="GO" id="GO:0016628">
    <property type="term" value="F:oxidoreductase activity, acting on the CH-CH group of donors, NAD or NADP as acceptor"/>
    <property type="evidence" value="ECO:0007669"/>
    <property type="project" value="InterPro"/>
</dbReference>
<feature type="transmembrane region" description="Helical" evidence="6">
    <location>
        <begin position="725"/>
        <end position="748"/>
    </location>
</feature>
<evidence type="ECO:0000256" key="5">
    <source>
        <dbReference type="ARBA" id="ARBA00023136"/>
    </source>
</evidence>
<gene>
    <name evidence="8" type="ORF">NP233_g9655</name>
</gene>
<dbReference type="Pfam" id="PF00230">
    <property type="entry name" value="MIP"/>
    <property type="match status" value="1"/>
</dbReference>
<accession>A0AAD5YQM7</accession>